<dbReference type="AlphaFoldDB" id="A0A6I2F695"/>
<keyword evidence="3" id="KW-1185">Reference proteome</keyword>
<comment type="caution">
    <text evidence="2">The sequence shown here is derived from an EMBL/GenBank/DDBJ whole genome shotgun (WGS) entry which is preliminary data.</text>
</comment>
<evidence type="ECO:0000313" key="3">
    <source>
        <dbReference type="Proteomes" id="UP000431080"/>
    </source>
</evidence>
<gene>
    <name evidence="2" type="ORF">GE115_14130</name>
</gene>
<reference evidence="2 3" key="1">
    <citation type="submission" date="2019-10" db="EMBL/GenBank/DDBJ databases">
        <authorList>
            <person name="Nie G."/>
            <person name="Ming H."/>
            <person name="Yi B."/>
        </authorList>
    </citation>
    <scope>NUCLEOTIDE SEQUENCE [LARGE SCALE GENOMIC DNA]</scope>
    <source>
        <strain evidence="2 3">CFH 90414</strain>
    </source>
</reference>
<organism evidence="2 3">
    <name type="scientific">Agromyces agglutinans</name>
    <dbReference type="NCBI Taxonomy" id="2662258"/>
    <lineage>
        <taxon>Bacteria</taxon>
        <taxon>Bacillati</taxon>
        <taxon>Actinomycetota</taxon>
        <taxon>Actinomycetes</taxon>
        <taxon>Micrococcales</taxon>
        <taxon>Microbacteriaceae</taxon>
        <taxon>Agromyces</taxon>
    </lineage>
</organism>
<sequence>MHRIHYAGGELVTGDAIAEALLRYAAVLAKQRTAASVEIPVVGNDGGHITARLLLGPASQLVSEHLAGEDDLVDEDTLAMVNREISRLEPHPLVEPDTRDADATDPTSLTGEYELPEP</sequence>
<protein>
    <submittedName>
        <fullName evidence="2">Uncharacterized protein</fullName>
    </submittedName>
</protein>
<dbReference type="EMBL" id="WJIF01000009">
    <property type="protein sequence ID" value="MRG60995.1"/>
    <property type="molecule type" value="Genomic_DNA"/>
</dbReference>
<name>A0A6I2F695_9MICO</name>
<feature type="compositionally biased region" description="Basic and acidic residues" evidence="1">
    <location>
        <begin position="85"/>
        <end position="102"/>
    </location>
</feature>
<dbReference type="RefSeq" id="WP_153685436.1">
    <property type="nucleotide sequence ID" value="NZ_WJIF01000009.1"/>
</dbReference>
<proteinExistence type="predicted"/>
<accession>A0A6I2F695</accession>
<evidence type="ECO:0000256" key="1">
    <source>
        <dbReference type="SAM" id="MobiDB-lite"/>
    </source>
</evidence>
<feature type="region of interest" description="Disordered" evidence="1">
    <location>
        <begin position="85"/>
        <end position="118"/>
    </location>
</feature>
<dbReference type="Proteomes" id="UP000431080">
    <property type="component" value="Unassembled WGS sequence"/>
</dbReference>
<evidence type="ECO:0000313" key="2">
    <source>
        <dbReference type="EMBL" id="MRG60995.1"/>
    </source>
</evidence>